<sequence>MSHAAPERTPSRASQLLRSAAHHPISRPSESMQERNRK</sequence>
<feature type="compositionally biased region" description="Basic and acidic residues" evidence="1">
    <location>
        <begin position="1"/>
        <end position="10"/>
    </location>
</feature>
<accession>A0A2C9ELZ4</accession>
<evidence type="ECO:0000313" key="3">
    <source>
        <dbReference type="Proteomes" id="UP000013940"/>
    </source>
</evidence>
<protein>
    <submittedName>
        <fullName evidence="2">Uncharacterized protein</fullName>
    </submittedName>
</protein>
<reference evidence="3" key="1">
    <citation type="journal article" date="2014" name="Genome Announc.">
        <title>Full-genome sequence of the plant growth-promoting bacterium Pseudomonas protegens CHA0.</title>
        <authorList>
            <person name="Jousset A."/>
            <person name="Schuldes J."/>
            <person name="Keel C."/>
            <person name="Maurhofer M."/>
            <person name="Daniel R."/>
            <person name="Scheu S."/>
            <person name="Thuermer A."/>
        </authorList>
    </citation>
    <scope>NUCLEOTIDE SEQUENCE [LARGE SCALE GENOMIC DNA]</scope>
    <source>
        <strain evidence="3">DSM 19095 / LMG 27888 / CFBP 6595 / CHA0</strain>
    </source>
</reference>
<gene>
    <name evidence="2" type="ORF">PFLCHA0_c29120</name>
</gene>
<organism evidence="2 3">
    <name type="scientific">Pseudomonas protegens (strain DSM 19095 / LMG 27888 / CFBP 6595 / CHA0)</name>
    <dbReference type="NCBI Taxonomy" id="1124983"/>
    <lineage>
        <taxon>Bacteria</taxon>
        <taxon>Pseudomonadati</taxon>
        <taxon>Pseudomonadota</taxon>
        <taxon>Gammaproteobacteria</taxon>
        <taxon>Pseudomonadales</taxon>
        <taxon>Pseudomonadaceae</taxon>
        <taxon>Pseudomonas</taxon>
    </lineage>
</organism>
<dbReference type="AlphaFoldDB" id="A0A2C9ELZ4"/>
<dbReference type="HOGENOM" id="CLU_3331785_0_0_6"/>
<evidence type="ECO:0000313" key="2">
    <source>
        <dbReference type="EMBL" id="AGL84682.1"/>
    </source>
</evidence>
<dbReference type="KEGG" id="pprc:PFLCHA0_c29120"/>
<dbReference type="EMBL" id="CP003190">
    <property type="protein sequence ID" value="AGL84682.1"/>
    <property type="molecule type" value="Genomic_DNA"/>
</dbReference>
<evidence type="ECO:0000256" key="1">
    <source>
        <dbReference type="SAM" id="MobiDB-lite"/>
    </source>
</evidence>
<proteinExistence type="predicted"/>
<feature type="region of interest" description="Disordered" evidence="1">
    <location>
        <begin position="1"/>
        <end position="38"/>
    </location>
</feature>
<name>A0A2C9ELZ4_PSEPH</name>
<dbReference type="Proteomes" id="UP000013940">
    <property type="component" value="Chromosome"/>
</dbReference>